<dbReference type="Gene3D" id="3.30.360.10">
    <property type="entry name" value="Dihydrodipicolinate Reductase, domain 2"/>
    <property type="match status" value="1"/>
</dbReference>
<dbReference type="InterPro" id="IPR036291">
    <property type="entry name" value="NAD(P)-bd_dom_sf"/>
</dbReference>
<feature type="domain" description="Gfo/Idh/MocA-like oxidoreductase N-terminal" evidence="3">
    <location>
        <begin position="8"/>
        <end position="134"/>
    </location>
</feature>
<evidence type="ECO:0000256" key="1">
    <source>
        <dbReference type="ARBA" id="ARBA00023002"/>
    </source>
</evidence>
<feature type="domain" description="GFO/IDH/MocA-like oxidoreductase" evidence="4">
    <location>
        <begin position="144"/>
        <end position="288"/>
    </location>
</feature>
<dbReference type="Pfam" id="PF22725">
    <property type="entry name" value="GFO_IDH_MocA_C3"/>
    <property type="match status" value="1"/>
</dbReference>
<dbReference type="InterPro" id="IPR000683">
    <property type="entry name" value="Gfo/Idh/MocA-like_OxRdtase_N"/>
</dbReference>
<sequence length="391" mass="40351">MTTSPTPVRIAVIGAGMAGQAHAFGYRTAMMAVSSSLRVELDTIADPNLPLAQSVADRYGFAHATGDIDALLEREDIDAISVALPNFLHAEVLPKVLASGKHVLAEKPIGRTVEESSSLQALAEASPAVTGVGFSFRRLPGLAALAAAVRDGRIGEVHTVRGWYRADYAADPAGALSWRYSQEQAGAGALLDIGSHAIDAVQFVAGAISSVDRASLRTVITERPEPAAGAIGHGASTSTERGPVDNDDIALLSVGFASGAAGQIELSRIAHGTPNSLGVEVFGTNGHVTFESQRAGEFTIFEAGLTDAAYNGPRTVVTGPEHPYFRDVAAMPGGGVGTGYAEAFTAEIQEFVRAIGEGAAMDTDFAAATAMMRVVGAALESHRSGQAVEIA</sequence>
<protein>
    <submittedName>
        <fullName evidence="5">Gfo/Idh/MocA family oxidoreductase</fullName>
    </submittedName>
</protein>
<dbReference type="GO" id="GO:0016491">
    <property type="term" value="F:oxidoreductase activity"/>
    <property type="evidence" value="ECO:0007669"/>
    <property type="project" value="UniProtKB-KW"/>
</dbReference>
<proteinExistence type="predicted"/>
<keyword evidence="1" id="KW-0560">Oxidoreductase</keyword>
<dbReference type="Gene3D" id="3.40.50.720">
    <property type="entry name" value="NAD(P)-binding Rossmann-like Domain"/>
    <property type="match status" value="1"/>
</dbReference>
<dbReference type="InterPro" id="IPR055170">
    <property type="entry name" value="GFO_IDH_MocA-like_dom"/>
</dbReference>
<dbReference type="InterPro" id="IPR050463">
    <property type="entry name" value="Gfo/Idh/MocA_oxidrdct_glycsds"/>
</dbReference>
<dbReference type="AlphaFoldDB" id="A0A9D2TFZ3"/>
<comment type="caution">
    <text evidence="5">The sequence shown here is derived from an EMBL/GenBank/DDBJ whole genome shotgun (WGS) entry which is preliminary data.</text>
</comment>
<evidence type="ECO:0000313" key="5">
    <source>
        <dbReference type="EMBL" id="HJC68559.1"/>
    </source>
</evidence>
<evidence type="ECO:0000259" key="3">
    <source>
        <dbReference type="Pfam" id="PF01408"/>
    </source>
</evidence>
<dbReference type="SUPFAM" id="SSF51735">
    <property type="entry name" value="NAD(P)-binding Rossmann-fold domains"/>
    <property type="match status" value="1"/>
</dbReference>
<dbReference type="GO" id="GO:0000166">
    <property type="term" value="F:nucleotide binding"/>
    <property type="evidence" value="ECO:0007669"/>
    <property type="project" value="InterPro"/>
</dbReference>
<dbReference type="SUPFAM" id="SSF55347">
    <property type="entry name" value="Glyceraldehyde-3-phosphate dehydrogenase-like, C-terminal domain"/>
    <property type="match status" value="1"/>
</dbReference>
<accession>A0A9D2TFZ3</accession>
<dbReference type="EMBL" id="DWWC01000053">
    <property type="protein sequence ID" value="HJC68559.1"/>
    <property type="molecule type" value="Genomic_DNA"/>
</dbReference>
<dbReference type="PANTHER" id="PTHR43818">
    <property type="entry name" value="BCDNA.GH03377"/>
    <property type="match status" value="1"/>
</dbReference>
<evidence type="ECO:0000256" key="2">
    <source>
        <dbReference type="ARBA" id="ARBA00023027"/>
    </source>
</evidence>
<dbReference type="PANTHER" id="PTHR43818:SF11">
    <property type="entry name" value="BCDNA.GH03377"/>
    <property type="match status" value="1"/>
</dbReference>
<gene>
    <name evidence="5" type="ORF">H9932_02620</name>
</gene>
<dbReference type="Pfam" id="PF01408">
    <property type="entry name" value="GFO_IDH_MocA"/>
    <property type="match status" value="1"/>
</dbReference>
<keyword evidence="2" id="KW-0520">NAD</keyword>
<dbReference type="Proteomes" id="UP000823854">
    <property type="component" value="Unassembled WGS sequence"/>
</dbReference>
<evidence type="ECO:0000259" key="4">
    <source>
        <dbReference type="Pfam" id="PF22725"/>
    </source>
</evidence>
<name>A0A9D2TFZ3_9MICO</name>
<evidence type="ECO:0000313" key="6">
    <source>
        <dbReference type="Proteomes" id="UP000823854"/>
    </source>
</evidence>
<reference evidence="5" key="1">
    <citation type="journal article" date="2021" name="PeerJ">
        <title>Extensive microbial diversity within the chicken gut microbiome revealed by metagenomics and culture.</title>
        <authorList>
            <person name="Gilroy R."/>
            <person name="Ravi A."/>
            <person name="Getino M."/>
            <person name="Pursley I."/>
            <person name="Horton D.L."/>
            <person name="Alikhan N.F."/>
            <person name="Baker D."/>
            <person name="Gharbi K."/>
            <person name="Hall N."/>
            <person name="Watson M."/>
            <person name="Adriaenssens E.M."/>
            <person name="Foster-Nyarko E."/>
            <person name="Jarju S."/>
            <person name="Secka A."/>
            <person name="Antonio M."/>
            <person name="Oren A."/>
            <person name="Chaudhuri R.R."/>
            <person name="La Ragione R."/>
            <person name="Hildebrand F."/>
            <person name="Pallen M.J."/>
        </authorList>
    </citation>
    <scope>NUCLEOTIDE SEQUENCE</scope>
    <source>
        <strain evidence="5">CHK130-7132</strain>
    </source>
</reference>
<organism evidence="5 6">
    <name type="scientific">Candidatus Brachybacterium intestinipullorum</name>
    <dbReference type="NCBI Taxonomy" id="2838512"/>
    <lineage>
        <taxon>Bacteria</taxon>
        <taxon>Bacillati</taxon>
        <taxon>Actinomycetota</taxon>
        <taxon>Actinomycetes</taxon>
        <taxon>Micrococcales</taxon>
        <taxon>Dermabacteraceae</taxon>
        <taxon>Brachybacterium</taxon>
    </lineage>
</organism>
<reference evidence="5" key="2">
    <citation type="submission" date="2021-04" db="EMBL/GenBank/DDBJ databases">
        <authorList>
            <person name="Gilroy R."/>
        </authorList>
    </citation>
    <scope>NUCLEOTIDE SEQUENCE</scope>
    <source>
        <strain evidence="5">CHK130-7132</strain>
    </source>
</reference>